<dbReference type="NCBIfam" id="TIGR04105">
    <property type="entry name" value="FeFe_hydrog_B1"/>
    <property type="match status" value="1"/>
</dbReference>
<proteinExistence type="predicted"/>
<dbReference type="PANTHER" id="PTHR11615">
    <property type="entry name" value="NITRATE, FORMATE, IRON DEHYDROGENASE"/>
    <property type="match status" value="1"/>
</dbReference>
<evidence type="ECO:0000256" key="1">
    <source>
        <dbReference type="ARBA" id="ARBA00022723"/>
    </source>
</evidence>
<evidence type="ECO:0000256" key="2">
    <source>
        <dbReference type="ARBA" id="ARBA00023004"/>
    </source>
</evidence>
<dbReference type="Pfam" id="PF02906">
    <property type="entry name" value="Fe_hyd_lg_C"/>
    <property type="match status" value="1"/>
</dbReference>
<reference evidence="5 6" key="1">
    <citation type="journal article" date="2009" name="Appl. Environ. Microbiol.">
        <title>Genomic analysis of 'Elusimicrobium minutum,' the first cultivated representative of the phylum 'Elusimicrobia' (formerly termite group 1).</title>
        <authorList>
            <person name="Herlemann D.P.R."/>
            <person name="Geissinger O."/>
            <person name="Ikeda-Ohtsubo W."/>
            <person name="Kunin V."/>
            <person name="Sun H."/>
            <person name="Lapidus A."/>
            <person name="Hugenholtz P."/>
            <person name="Brune A."/>
        </authorList>
    </citation>
    <scope>NUCLEOTIDE SEQUENCE [LARGE SCALE GENOMIC DNA]</scope>
    <source>
        <strain evidence="5 6">Pei191</strain>
    </source>
</reference>
<dbReference type="Gene3D" id="3.40.950.10">
    <property type="entry name" value="Fe-only Hydrogenase (Larger Subunit), Chain L, domain 3"/>
    <property type="match status" value="1"/>
</dbReference>
<dbReference type="RefSeq" id="WP_012414649.1">
    <property type="nucleotide sequence ID" value="NC_010644.1"/>
</dbReference>
<protein>
    <submittedName>
        <fullName evidence="5">Fe-hydrogenase large subunit family protein</fullName>
    </submittedName>
</protein>
<gene>
    <name evidence="5" type="ordered locus">Emin_0477</name>
</gene>
<dbReference type="InterPro" id="IPR017900">
    <property type="entry name" value="4Fe4S_Fe_S_CS"/>
</dbReference>
<dbReference type="Proteomes" id="UP000001029">
    <property type="component" value="Chromosome"/>
</dbReference>
<dbReference type="Gene3D" id="3.30.70.20">
    <property type="match status" value="2"/>
</dbReference>
<dbReference type="KEGG" id="emi:Emin_0477"/>
<evidence type="ECO:0000313" key="5">
    <source>
        <dbReference type="EMBL" id="ACC98034.1"/>
    </source>
</evidence>
<evidence type="ECO:0000256" key="3">
    <source>
        <dbReference type="ARBA" id="ARBA00023014"/>
    </source>
</evidence>
<dbReference type="Pfam" id="PF00037">
    <property type="entry name" value="Fer4"/>
    <property type="match status" value="1"/>
</dbReference>
<dbReference type="GO" id="GO:0046872">
    <property type="term" value="F:metal ion binding"/>
    <property type="evidence" value="ECO:0007669"/>
    <property type="project" value="UniProtKB-KW"/>
</dbReference>
<dbReference type="InterPro" id="IPR027631">
    <property type="entry name" value="Mono_FeFe_hydrog"/>
</dbReference>
<dbReference type="InterPro" id="IPR004108">
    <property type="entry name" value="Fe_hydrogenase_lsu_C"/>
</dbReference>
<name>B2KCB3_ELUMP</name>
<dbReference type="InterPro" id="IPR057431">
    <property type="entry name" value="LdpA_Fe-S-bd"/>
</dbReference>
<dbReference type="SUPFAM" id="SSF54862">
    <property type="entry name" value="4Fe-4S ferredoxins"/>
    <property type="match status" value="2"/>
</dbReference>
<dbReference type="HOGENOM" id="CLU_039046_0_1_0"/>
<dbReference type="AlphaFoldDB" id="B2KCB3"/>
<feature type="domain" description="4Fe-4S ferredoxin-type" evidence="4">
    <location>
        <begin position="187"/>
        <end position="216"/>
    </location>
</feature>
<keyword evidence="1" id="KW-0479">Metal-binding</keyword>
<dbReference type="InterPro" id="IPR017896">
    <property type="entry name" value="4Fe4S_Fe-S-bd"/>
</dbReference>
<keyword evidence="6" id="KW-1185">Reference proteome</keyword>
<evidence type="ECO:0000313" key="6">
    <source>
        <dbReference type="Proteomes" id="UP000001029"/>
    </source>
</evidence>
<feature type="domain" description="4Fe-4S ferredoxin-type" evidence="4">
    <location>
        <begin position="141"/>
        <end position="171"/>
    </location>
</feature>
<dbReference type="EMBL" id="CP001055">
    <property type="protein sequence ID" value="ACC98034.1"/>
    <property type="molecule type" value="Genomic_DNA"/>
</dbReference>
<dbReference type="InterPro" id="IPR050340">
    <property type="entry name" value="Cytosolic_Fe-S_CAF"/>
</dbReference>
<feature type="domain" description="4Fe-4S ferredoxin-type" evidence="4">
    <location>
        <begin position="110"/>
        <end position="140"/>
    </location>
</feature>
<keyword evidence="2" id="KW-0408">Iron</keyword>
<sequence>MIKRKINNSEHLKREVLVEIAAMFFHGNLEKDIHKIPYNIIPTGSEAQFRCCVYKERSILKFRVLAALGYSVNEVDEAEHLNNFVEQKDLNNKEGKLLTVLDSACKACMRSNYMVTEVCQGCVARQCIYDCPFNAISMQNGRAYIEPAKCKNCGKCKSACPYGAILKLNVPCEEACPVNAIKKDQKGRAIIDHSMCISCGRCMKVCPFGAIMERSQILNVLKAFNSDKKVVAMVAPAIAGQFDASMGVLTTALKKIGFDYVYEVAKGAEVTASNEAAEFKERVIEKRQKFMTSSCCFAYTKLVQKHVPELQQYISHTKTPMHYTAEIVRRELPGAVTVFIGPCLSKRKEGQQSGLVDFVLNFEELYAILTAKGINLLQCEEEKLENRPSGAAMRFPLAGGVTKAVRAASKEDLGIKAELINGLDQKVIYKLKAYCNGNCPHNFLEVMTCLGGCVGGPDAIRDKIKAAVDVEKYSAQND</sequence>
<evidence type="ECO:0000259" key="4">
    <source>
        <dbReference type="PROSITE" id="PS51379"/>
    </source>
</evidence>
<dbReference type="CDD" id="cd10549">
    <property type="entry name" value="MtMvhB_like"/>
    <property type="match status" value="1"/>
</dbReference>
<dbReference type="STRING" id="445932.Emin_0477"/>
<dbReference type="GO" id="GO:0051536">
    <property type="term" value="F:iron-sulfur cluster binding"/>
    <property type="evidence" value="ECO:0007669"/>
    <property type="project" value="UniProtKB-KW"/>
</dbReference>
<dbReference type="SUPFAM" id="SSF53920">
    <property type="entry name" value="Fe-only hydrogenase"/>
    <property type="match status" value="1"/>
</dbReference>
<keyword evidence="3" id="KW-0411">Iron-sulfur</keyword>
<dbReference type="PROSITE" id="PS00198">
    <property type="entry name" value="4FE4S_FER_1"/>
    <property type="match status" value="1"/>
</dbReference>
<dbReference type="OrthoDB" id="9798098at2"/>
<dbReference type="Pfam" id="PF25160">
    <property type="entry name" value="LdpA_Fe-S-bd"/>
    <property type="match status" value="1"/>
</dbReference>
<dbReference type="InterPro" id="IPR009016">
    <property type="entry name" value="Fe_hydrogenase"/>
</dbReference>
<dbReference type="PROSITE" id="PS51379">
    <property type="entry name" value="4FE4S_FER_2"/>
    <property type="match status" value="3"/>
</dbReference>
<accession>B2KCB3</accession>
<organism evidence="5 6">
    <name type="scientific">Elusimicrobium minutum (strain Pei191)</name>
    <dbReference type="NCBI Taxonomy" id="445932"/>
    <lineage>
        <taxon>Bacteria</taxon>
        <taxon>Pseudomonadati</taxon>
        <taxon>Elusimicrobiota</taxon>
        <taxon>Elusimicrobia</taxon>
        <taxon>Elusimicrobiales</taxon>
        <taxon>Elusimicrobiaceae</taxon>
        <taxon>Elusimicrobium</taxon>
    </lineage>
</organism>